<dbReference type="AlphaFoldDB" id="A0A7W8C3H0"/>
<keyword evidence="3" id="KW-1185">Reference proteome</keyword>
<dbReference type="EMBL" id="JACHGO010000003">
    <property type="protein sequence ID" value="MBB5143010.1"/>
    <property type="molecule type" value="Genomic_DNA"/>
</dbReference>
<dbReference type="Proteomes" id="UP000539075">
    <property type="component" value="Unassembled WGS sequence"/>
</dbReference>
<reference evidence="2 3" key="1">
    <citation type="submission" date="2020-08" db="EMBL/GenBank/DDBJ databases">
        <title>Genomic Encyclopedia of Type Strains, Phase IV (KMG-IV): sequencing the most valuable type-strain genomes for metagenomic binning, comparative biology and taxonomic classification.</title>
        <authorList>
            <person name="Goeker M."/>
        </authorList>
    </citation>
    <scope>NUCLEOTIDE SEQUENCE [LARGE SCALE GENOMIC DNA]</scope>
    <source>
        <strain evidence="2 3">DSM 11275</strain>
    </source>
</reference>
<evidence type="ECO:0000313" key="3">
    <source>
        <dbReference type="Proteomes" id="UP000539075"/>
    </source>
</evidence>
<dbReference type="InterPro" id="IPR007712">
    <property type="entry name" value="RelE/ParE_toxin"/>
</dbReference>
<protein>
    <submittedName>
        <fullName evidence="2">Plasmid stabilization system protein ParE</fullName>
    </submittedName>
</protein>
<comment type="caution">
    <text evidence="2">The sequence shown here is derived from an EMBL/GenBank/DDBJ whole genome shotgun (WGS) entry which is preliminary data.</text>
</comment>
<gene>
    <name evidence="2" type="ORF">HNQ38_001098</name>
</gene>
<evidence type="ECO:0000313" key="2">
    <source>
        <dbReference type="EMBL" id="MBB5143010.1"/>
    </source>
</evidence>
<name>A0A7W8C3H0_9BACT</name>
<sequence>MSHIVVWSPRSLECVQRLYSFLAEKDIDAAKTAAALILKQAELLEQFPQAGRPAEDLEPEHRELLIPFGGAGYVLLYHYAENGEAVTVLAIRHQKEVGC</sequence>
<dbReference type="InterPro" id="IPR035093">
    <property type="entry name" value="RelE/ParE_toxin_dom_sf"/>
</dbReference>
<proteinExistence type="predicted"/>
<dbReference type="Pfam" id="PF05016">
    <property type="entry name" value="ParE_toxin"/>
    <property type="match status" value="1"/>
</dbReference>
<keyword evidence="1" id="KW-1277">Toxin-antitoxin system</keyword>
<evidence type="ECO:0000256" key="1">
    <source>
        <dbReference type="ARBA" id="ARBA00022649"/>
    </source>
</evidence>
<accession>A0A7W8C3H0</accession>
<dbReference type="Gene3D" id="3.30.2310.20">
    <property type="entry name" value="RelE-like"/>
    <property type="match status" value="1"/>
</dbReference>
<organism evidence="2 3">
    <name type="scientific">Desulfovibrio intestinalis</name>
    <dbReference type="NCBI Taxonomy" id="58621"/>
    <lineage>
        <taxon>Bacteria</taxon>
        <taxon>Pseudomonadati</taxon>
        <taxon>Thermodesulfobacteriota</taxon>
        <taxon>Desulfovibrionia</taxon>
        <taxon>Desulfovibrionales</taxon>
        <taxon>Desulfovibrionaceae</taxon>
        <taxon>Desulfovibrio</taxon>
    </lineage>
</organism>
<dbReference type="RefSeq" id="WP_183718390.1">
    <property type="nucleotide sequence ID" value="NZ_JACHGO010000003.1"/>
</dbReference>